<dbReference type="PRINTS" id="PR00153">
    <property type="entry name" value="CSAPPISMRASE"/>
</dbReference>
<dbReference type="InterPro" id="IPR029000">
    <property type="entry name" value="Cyclophilin-like_dom_sf"/>
</dbReference>
<dbReference type="EMBL" id="CP069798">
    <property type="protein sequence ID" value="QRQ81314.1"/>
    <property type="molecule type" value="Genomic_DNA"/>
</dbReference>
<dbReference type="Gene3D" id="2.40.100.10">
    <property type="entry name" value="Cyclophilin-like"/>
    <property type="match status" value="1"/>
</dbReference>
<organism evidence="6 7">
    <name type="scientific">Paralysiella testudinis</name>
    <dbReference type="NCBI Taxonomy" id="2809020"/>
    <lineage>
        <taxon>Bacteria</taxon>
        <taxon>Pseudomonadati</taxon>
        <taxon>Pseudomonadota</taxon>
        <taxon>Betaproteobacteria</taxon>
        <taxon>Neisseriales</taxon>
        <taxon>Neisseriaceae</taxon>
        <taxon>Paralysiella</taxon>
    </lineage>
</organism>
<dbReference type="InterPro" id="IPR002130">
    <property type="entry name" value="Cyclophilin-type_PPIase_dom"/>
</dbReference>
<evidence type="ECO:0000256" key="1">
    <source>
        <dbReference type="ARBA" id="ARBA00007365"/>
    </source>
</evidence>
<evidence type="ECO:0000313" key="6">
    <source>
        <dbReference type="EMBL" id="QRQ81314.1"/>
    </source>
</evidence>
<comment type="similarity">
    <text evidence="1 4">Belongs to the cyclophilin-type PPIase family.</text>
</comment>
<evidence type="ECO:0000313" key="7">
    <source>
        <dbReference type="Proteomes" id="UP000653156"/>
    </source>
</evidence>
<dbReference type="RefSeq" id="WP_230338609.1">
    <property type="nucleotide sequence ID" value="NZ_CP069798.1"/>
</dbReference>
<dbReference type="KEGG" id="ptes:JQU52_11420"/>
<sequence length="189" mass="20529">MTKPLHTLLLAAVLGSSMLAAHAEPRALIDTNMGKITVALNQQQAPQSVANFIDYANKGFYNGTVFHRVINGFMIQGGGFSADMKQKDTGKAITNEADNGLKNQKYTLAMARSAQPHSATSQFFINVADNAFLNHQNKTNQGWGYAVFGKVIDGTAVVDNIAKVPTTRRGYHENVPQKPVVINKITILN</sequence>
<evidence type="ECO:0000256" key="4">
    <source>
        <dbReference type="RuleBase" id="RU363019"/>
    </source>
</evidence>
<evidence type="ECO:0000256" key="2">
    <source>
        <dbReference type="ARBA" id="ARBA00023110"/>
    </source>
</evidence>
<keyword evidence="4" id="KW-0732">Signal</keyword>
<keyword evidence="2 4" id="KW-0697">Rotamase</keyword>
<gene>
    <name evidence="6" type="ORF">JQU52_11420</name>
</gene>
<dbReference type="PANTHER" id="PTHR43246">
    <property type="entry name" value="PEPTIDYL-PROLYL CIS-TRANS ISOMERASE CYP38, CHLOROPLASTIC"/>
    <property type="match status" value="1"/>
</dbReference>
<proteinExistence type="inferred from homology"/>
<dbReference type="CDD" id="cd01920">
    <property type="entry name" value="cyclophilin_EcCYP_like"/>
    <property type="match status" value="1"/>
</dbReference>
<dbReference type="InterPro" id="IPR020892">
    <property type="entry name" value="Cyclophilin-type_PPIase_CS"/>
</dbReference>
<feature type="domain" description="PPIase cyclophilin-type" evidence="5">
    <location>
        <begin position="30"/>
        <end position="187"/>
    </location>
</feature>
<dbReference type="PROSITE" id="PS00170">
    <property type="entry name" value="CSA_PPIASE_1"/>
    <property type="match status" value="1"/>
</dbReference>
<name>A0A892ZIF9_9NEIS</name>
<feature type="chain" id="PRO_5034442060" description="Peptidyl-prolyl cis-trans isomerase" evidence="4">
    <location>
        <begin position="24"/>
        <end position="189"/>
    </location>
</feature>
<protein>
    <recommendedName>
        <fullName evidence="4">Peptidyl-prolyl cis-trans isomerase</fullName>
        <shortName evidence="4">PPIase</shortName>
        <ecNumber evidence="4">5.2.1.8</ecNumber>
    </recommendedName>
</protein>
<evidence type="ECO:0000256" key="3">
    <source>
        <dbReference type="ARBA" id="ARBA00023235"/>
    </source>
</evidence>
<dbReference type="InterPro" id="IPR044665">
    <property type="entry name" value="E_coli_cyclophilin_A-like"/>
</dbReference>
<dbReference type="AlphaFoldDB" id="A0A892ZIF9"/>
<dbReference type="GO" id="GO:0003755">
    <property type="term" value="F:peptidyl-prolyl cis-trans isomerase activity"/>
    <property type="evidence" value="ECO:0007669"/>
    <property type="project" value="UniProtKB-UniRule"/>
</dbReference>
<keyword evidence="3 4" id="KW-0413">Isomerase</keyword>
<comment type="function">
    <text evidence="4">PPIases accelerate the folding of proteins. It catalyzes the cis-trans isomerization of proline imidic peptide bonds in oligopeptides.</text>
</comment>
<feature type="signal peptide" evidence="4">
    <location>
        <begin position="1"/>
        <end position="23"/>
    </location>
</feature>
<dbReference type="Pfam" id="PF00160">
    <property type="entry name" value="Pro_isomerase"/>
    <property type="match status" value="1"/>
</dbReference>
<dbReference type="GO" id="GO:0006457">
    <property type="term" value="P:protein folding"/>
    <property type="evidence" value="ECO:0007669"/>
    <property type="project" value="InterPro"/>
</dbReference>
<accession>A0A892ZIF9</accession>
<dbReference type="SUPFAM" id="SSF50891">
    <property type="entry name" value="Cyclophilin-like"/>
    <property type="match status" value="1"/>
</dbReference>
<dbReference type="PROSITE" id="PS50072">
    <property type="entry name" value="CSA_PPIASE_2"/>
    <property type="match status" value="1"/>
</dbReference>
<evidence type="ECO:0000259" key="5">
    <source>
        <dbReference type="PROSITE" id="PS50072"/>
    </source>
</evidence>
<keyword evidence="7" id="KW-1185">Reference proteome</keyword>
<reference evidence="6" key="1">
    <citation type="submission" date="2021-02" db="EMBL/GenBank/DDBJ databases">
        <title>Neisseriaceae sp. 26B isolated from the cloaca of a Common Toad-headed Turtle (Mesoclemmys nasuta).</title>
        <authorList>
            <person name="Spergser J."/>
            <person name="Busse H.-J."/>
        </authorList>
    </citation>
    <scope>NUCLEOTIDE SEQUENCE</scope>
    <source>
        <strain evidence="6">26B</strain>
    </source>
</reference>
<dbReference type="EC" id="5.2.1.8" evidence="4"/>
<comment type="catalytic activity">
    <reaction evidence="4">
        <text>[protein]-peptidylproline (omega=180) = [protein]-peptidylproline (omega=0)</text>
        <dbReference type="Rhea" id="RHEA:16237"/>
        <dbReference type="Rhea" id="RHEA-COMP:10747"/>
        <dbReference type="Rhea" id="RHEA-COMP:10748"/>
        <dbReference type="ChEBI" id="CHEBI:83833"/>
        <dbReference type="ChEBI" id="CHEBI:83834"/>
        <dbReference type="EC" id="5.2.1.8"/>
    </reaction>
</comment>
<dbReference type="Proteomes" id="UP000653156">
    <property type="component" value="Chromosome"/>
</dbReference>